<evidence type="ECO:0000313" key="1">
    <source>
        <dbReference type="EMBL" id="KAJ9106986.1"/>
    </source>
</evidence>
<organism evidence="1 2">
    <name type="scientific">Naganishia adeliensis</name>
    <dbReference type="NCBI Taxonomy" id="92952"/>
    <lineage>
        <taxon>Eukaryota</taxon>
        <taxon>Fungi</taxon>
        <taxon>Dikarya</taxon>
        <taxon>Basidiomycota</taxon>
        <taxon>Agaricomycotina</taxon>
        <taxon>Tremellomycetes</taxon>
        <taxon>Filobasidiales</taxon>
        <taxon>Filobasidiaceae</taxon>
        <taxon>Naganishia</taxon>
    </lineage>
</organism>
<reference evidence="1" key="1">
    <citation type="submission" date="2023-04" db="EMBL/GenBank/DDBJ databases">
        <title>Draft Genome sequencing of Naganishia species isolated from polar environments using Oxford Nanopore Technology.</title>
        <authorList>
            <person name="Leo P."/>
            <person name="Venkateswaran K."/>
        </authorList>
    </citation>
    <scope>NUCLEOTIDE SEQUENCE</scope>
    <source>
        <strain evidence="1">MNA-CCFEE 5262</strain>
    </source>
</reference>
<keyword evidence="2" id="KW-1185">Reference proteome</keyword>
<sequence length="724" mass="80619">MRSVRQIRVTSLRAPARTSELSAQFSRKDYVKRCNSIPPSEAATAIESTDILEVYRSLVARGLLDWDEEQVRCVMQLRKLLEELQDYTPPLDLLAKLSPDAPLLAREALQAEKEGRGASWWKGLTGNGTEAKGPTERERALVRVLSGEEELEALTTPKGILLTGPPGTGKSHLLTLFFSLLPTTHKSRQHYHPFLLSLYQNVWRRTQARMASVSSAQRVGNMEKASGKGWKSVFAGGAFDKGEADVSVKGLVGRKTTGEEDKESIAFGIAKDMILEYHILYFDELQLVDASSASLLRDVLSWYWRLGGVIVATSNRLPEDLYHHGIQRQRMASFLSALKTRCVVHEVNGGRDFRLGRNEEDMAERRKGGATWFVRDREAFEKEVDRLTGGKEGAPTSVNVYGRSVQVPWAVDKVARFTFAQLCEEALGSADYITLASTFETFIIDETPLLYLKDKNQARRLINLIDALYESRCKVVIYAEAQPEDLFFPDALDIGDATTNETIMSQEAISDALIAPFRPNVSAYNGATEHRLDTGEGHNVTTGDGDASRMFAKKKMKAPHPSEETSAAFKSLSIFTGEDERFAYKRAVSRLIEMTRSKHYAREEWLPLHESHRRWEKIALSKPPPPPDYMIAAATLRRPELAVPMASISTGTEGEAAVVKDRSGTDFADEAGYSRPSRLAKAEKEHGPAPVISEEHVWGVRDDWGNKAGDWGQGAKAKKGKSEE</sequence>
<proteinExistence type="predicted"/>
<comment type="caution">
    <text evidence="1">The sequence shown here is derived from an EMBL/GenBank/DDBJ whole genome shotgun (WGS) entry which is preliminary data.</text>
</comment>
<accession>A0ACC2W6C7</accession>
<dbReference type="Proteomes" id="UP001230649">
    <property type="component" value="Unassembled WGS sequence"/>
</dbReference>
<name>A0ACC2W6C7_9TREE</name>
<evidence type="ECO:0000313" key="2">
    <source>
        <dbReference type="Proteomes" id="UP001230649"/>
    </source>
</evidence>
<protein>
    <submittedName>
        <fullName evidence="1">Uncharacterized protein</fullName>
    </submittedName>
</protein>
<gene>
    <name evidence="1" type="ORF">QFC20_003886</name>
</gene>
<dbReference type="EMBL" id="JASBWS010000039">
    <property type="protein sequence ID" value="KAJ9106986.1"/>
    <property type="molecule type" value="Genomic_DNA"/>
</dbReference>